<dbReference type="EMBL" id="AVPU01000020">
    <property type="protein sequence ID" value="KGM53824.1"/>
    <property type="molecule type" value="Genomic_DNA"/>
</dbReference>
<evidence type="ECO:0000256" key="2">
    <source>
        <dbReference type="ARBA" id="ARBA00001936"/>
    </source>
</evidence>
<feature type="binding site" evidence="14">
    <location>
        <position position="28"/>
    </location>
    <ligand>
        <name>Mg(2+)</name>
        <dbReference type="ChEBI" id="CHEBI:18420"/>
        <label>1</label>
    </ligand>
</feature>
<comment type="subunit">
    <text evidence="14">Homodimer.</text>
</comment>
<feature type="binding site" evidence="14">
    <location>
        <position position="32"/>
    </location>
    <ligand>
        <name>D-ribulose 5-phosphate</name>
        <dbReference type="ChEBI" id="CHEBI:58121"/>
    </ligand>
</feature>
<evidence type="ECO:0000256" key="10">
    <source>
        <dbReference type="ARBA" id="ARBA00022723"/>
    </source>
</evidence>
<keyword evidence="11 14" id="KW-0460">Magnesium</keyword>
<keyword evidence="10 14" id="KW-0479">Metal-binding</keyword>
<proteinExistence type="inferred from homology"/>
<comment type="caution">
    <text evidence="16">The sequence shown here is derived from an EMBL/GenBank/DDBJ whole genome shotgun (WGS) entry which is preliminary data.</text>
</comment>
<evidence type="ECO:0000256" key="3">
    <source>
        <dbReference type="ARBA" id="ARBA00002284"/>
    </source>
</evidence>
<dbReference type="NCBIfam" id="TIGR00506">
    <property type="entry name" value="ribB"/>
    <property type="match status" value="1"/>
</dbReference>
<dbReference type="EC" id="4.1.99.12" evidence="7 14"/>
<dbReference type="RefSeq" id="WP_036138391.1">
    <property type="nucleotide sequence ID" value="NZ_AVPU01000020.1"/>
</dbReference>
<feature type="binding site" evidence="14">
    <location>
        <begin position="27"/>
        <end position="28"/>
    </location>
    <ligand>
        <name>D-ribulose 5-phosphate</name>
        <dbReference type="ChEBI" id="CHEBI:58121"/>
    </ligand>
</feature>
<comment type="cofactor">
    <cofactor evidence="14">
        <name>Mg(2+)</name>
        <dbReference type="ChEBI" id="CHEBI:18420"/>
    </cofactor>
    <cofactor evidence="14">
        <name>Mn(2+)</name>
        <dbReference type="ChEBI" id="CHEBI:29035"/>
    </cofactor>
    <text evidence="14">Binds 2 divalent metal cations per subunit. Magnesium or manganese.</text>
</comment>
<dbReference type="Proteomes" id="UP000029998">
    <property type="component" value="Unassembled WGS sequence"/>
</dbReference>
<comment type="similarity">
    <text evidence="5">In the N-terminal section; belongs to the DHBP synthase family.</text>
</comment>
<dbReference type="InterPro" id="IPR032677">
    <property type="entry name" value="GTP_cyclohydro_II"/>
</dbReference>
<evidence type="ECO:0000256" key="6">
    <source>
        <dbReference type="ARBA" id="ARBA00008976"/>
    </source>
</evidence>
<protein>
    <recommendedName>
        <fullName evidence="8 14">3,4-dihydroxy-2-butanone 4-phosphate synthase</fullName>
        <shortName evidence="14">DHBP synthase</shortName>
        <ecNumber evidence="7 14">4.1.99.12</ecNumber>
    </recommendedName>
</protein>
<dbReference type="InterPro" id="IPR000422">
    <property type="entry name" value="DHBP_synthase_RibB"/>
</dbReference>
<dbReference type="GO" id="GO:0009231">
    <property type="term" value="P:riboflavin biosynthetic process"/>
    <property type="evidence" value="ECO:0007669"/>
    <property type="project" value="UniProtKB-UniRule"/>
</dbReference>
<evidence type="ECO:0000256" key="14">
    <source>
        <dbReference type="HAMAP-Rule" id="MF_00180"/>
    </source>
</evidence>
<dbReference type="Pfam" id="PF00926">
    <property type="entry name" value="DHBP_synthase"/>
    <property type="match status" value="1"/>
</dbReference>
<feature type="binding site" evidence="14">
    <location>
        <position position="28"/>
    </location>
    <ligand>
        <name>Mg(2+)</name>
        <dbReference type="ChEBI" id="CHEBI:18420"/>
        <label>2</label>
    </ligand>
</feature>
<dbReference type="Gene3D" id="3.40.50.10990">
    <property type="entry name" value="GTP cyclohydrolase II"/>
    <property type="match status" value="1"/>
</dbReference>
<evidence type="ECO:0000259" key="15">
    <source>
        <dbReference type="Pfam" id="PF00925"/>
    </source>
</evidence>
<comment type="similarity">
    <text evidence="6">In the C-terminal section; belongs to the GTP cyclohydrolase II family.</text>
</comment>
<dbReference type="HAMAP" id="MF_00180">
    <property type="entry name" value="RibB"/>
    <property type="match status" value="1"/>
</dbReference>
<evidence type="ECO:0000256" key="11">
    <source>
        <dbReference type="ARBA" id="ARBA00022842"/>
    </source>
</evidence>
<comment type="function">
    <text evidence="3 14">Catalyzes the conversion of D-ribulose 5-phosphate to formate and 3,4-dihydroxy-2-butanone 4-phosphate.</text>
</comment>
<keyword evidence="12 14" id="KW-0464">Manganese</keyword>
<dbReference type="AlphaFoldDB" id="A0A0A0ETH9"/>
<evidence type="ECO:0000313" key="17">
    <source>
        <dbReference type="Proteomes" id="UP000029998"/>
    </source>
</evidence>
<dbReference type="InterPro" id="IPR036144">
    <property type="entry name" value="RibA-like_sf"/>
</dbReference>
<evidence type="ECO:0000256" key="12">
    <source>
        <dbReference type="ARBA" id="ARBA00023211"/>
    </source>
</evidence>
<evidence type="ECO:0000256" key="5">
    <source>
        <dbReference type="ARBA" id="ARBA00005520"/>
    </source>
</evidence>
<dbReference type="PIRSF" id="PIRSF001259">
    <property type="entry name" value="RibA"/>
    <property type="match status" value="1"/>
</dbReference>
<dbReference type="OrthoDB" id="9793111at2"/>
<feature type="binding site" evidence="14">
    <location>
        <begin position="140"/>
        <end position="144"/>
    </location>
    <ligand>
        <name>D-ribulose 5-phosphate</name>
        <dbReference type="ChEBI" id="CHEBI:58121"/>
    </ligand>
</feature>
<evidence type="ECO:0000256" key="4">
    <source>
        <dbReference type="ARBA" id="ARBA00004904"/>
    </source>
</evidence>
<dbReference type="Gene3D" id="3.90.870.10">
    <property type="entry name" value="DHBP synthase"/>
    <property type="match status" value="1"/>
</dbReference>
<dbReference type="Pfam" id="PF00925">
    <property type="entry name" value="GTP_cyclohydro2"/>
    <property type="match status" value="1"/>
</dbReference>
<comment type="similarity">
    <text evidence="14">Belongs to the DHBP synthase family.</text>
</comment>
<accession>A0A0A0ETH9</accession>
<comment type="catalytic activity">
    <reaction evidence="1 14">
        <text>D-ribulose 5-phosphate = (2S)-2-hydroxy-3-oxobutyl phosphate + formate + H(+)</text>
        <dbReference type="Rhea" id="RHEA:18457"/>
        <dbReference type="ChEBI" id="CHEBI:15378"/>
        <dbReference type="ChEBI" id="CHEBI:15740"/>
        <dbReference type="ChEBI" id="CHEBI:58121"/>
        <dbReference type="ChEBI" id="CHEBI:58830"/>
        <dbReference type="EC" id="4.1.99.12"/>
    </reaction>
</comment>
<dbReference type="eggNOG" id="COG0807">
    <property type="taxonomic scope" value="Bacteria"/>
</dbReference>
<dbReference type="GO" id="GO:0005829">
    <property type="term" value="C:cytosol"/>
    <property type="evidence" value="ECO:0007669"/>
    <property type="project" value="TreeGrafter"/>
</dbReference>
<dbReference type="GO" id="GO:0008686">
    <property type="term" value="F:3,4-dihydroxy-2-butanone-4-phosphate synthase activity"/>
    <property type="evidence" value="ECO:0007669"/>
    <property type="project" value="UniProtKB-UniRule"/>
</dbReference>
<gene>
    <name evidence="14" type="primary">ribB</name>
    <name evidence="16" type="ORF">N800_03465</name>
</gene>
<keyword evidence="17" id="KW-1185">Reference proteome</keyword>
<evidence type="ECO:0000256" key="9">
    <source>
        <dbReference type="ARBA" id="ARBA00022619"/>
    </source>
</evidence>
<dbReference type="PANTHER" id="PTHR21327">
    <property type="entry name" value="GTP CYCLOHYDROLASE II-RELATED"/>
    <property type="match status" value="1"/>
</dbReference>
<name>A0A0A0ETH9_9GAMM</name>
<dbReference type="SUPFAM" id="SSF55821">
    <property type="entry name" value="YrdC/RibB"/>
    <property type="match status" value="1"/>
</dbReference>
<organism evidence="16 17">
    <name type="scientific">Lysobacter daejeonensis GH1-9</name>
    <dbReference type="NCBI Taxonomy" id="1385517"/>
    <lineage>
        <taxon>Bacteria</taxon>
        <taxon>Pseudomonadati</taxon>
        <taxon>Pseudomonadota</taxon>
        <taxon>Gammaproteobacteria</taxon>
        <taxon>Lysobacterales</taxon>
        <taxon>Lysobacteraceae</taxon>
        <taxon>Aerolutibacter</taxon>
    </lineage>
</organism>
<sequence>MSFAPIPEILEEIRAGRMVVIVDDEDRENEGDLIMAAELVRPQDINFMVTHARGLVCLSLTRERCRQLGLPPMVRDNTSPHHTNFTVSIEAAEGVTTGISAYDRAHTVRTAVRPDASPEDLSQPGHIFPLQAQPGGVLNRAGHTEAASDLALLAGLEPSGVLVEILNADGSMARRPQLEAFAKEHGLKIGSIEELIRYRLATEHTVERVDSREIDTGHGPFQLTTYRDRLSHALHFALQRGTPDMAAPTLVRVHVQNPLADALHWRRADFGPAVGDVLAAIAREGRGVLVVLADTATPDALLARLREPAHHEELTPGAGHALTEWRRTGAGAQILADLGLGKLRVVGTPRKQIGLAGFGLEVVEYVDPHAL</sequence>
<dbReference type="GO" id="GO:0030145">
    <property type="term" value="F:manganese ion binding"/>
    <property type="evidence" value="ECO:0007669"/>
    <property type="project" value="UniProtKB-UniRule"/>
</dbReference>
<dbReference type="FunFam" id="3.90.870.10:FF:000001">
    <property type="entry name" value="Riboflavin biosynthesis protein RibBA"/>
    <property type="match status" value="1"/>
</dbReference>
<comment type="pathway">
    <text evidence="4 14">Cofactor biosynthesis; riboflavin biosynthesis; 2-hydroxy-3-oxobutyl phosphate from D-ribulose 5-phosphate: step 1/1.</text>
</comment>
<feature type="site" description="Essential for catalytic activity" evidence="14">
    <location>
        <position position="126"/>
    </location>
</feature>
<evidence type="ECO:0000256" key="7">
    <source>
        <dbReference type="ARBA" id="ARBA00012153"/>
    </source>
</evidence>
<feature type="site" description="Essential for catalytic activity" evidence="14">
    <location>
        <position position="164"/>
    </location>
</feature>
<feature type="domain" description="GTP cyclohydrolase II" evidence="15">
    <location>
        <begin position="208"/>
        <end position="366"/>
    </location>
</feature>
<evidence type="ECO:0000256" key="8">
    <source>
        <dbReference type="ARBA" id="ARBA00018836"/>
    </source>
</evidence>
<comment type="cofactor">
    <cofactor evidence="2">
        <name>Mn(2+)</name>
        <dbReference type="ChEBI" id="CHEBI:29035"/>
    </cofactor>
</comment>
<dbReference type="STRING" id="1385517.N800_03465"/>
<dbReference type="PANTHER" id="PTHR21327:SF34">
    <property type="entry name" value="3,4-DIHYDROXY-2-BUTANONE 4-PHOSPHATE SYNTHASE"/>
    <property type="match status" value="1"/>
</dbReference>
<dbReference type="UniPathway" id="UPA00275">
    <property type="reaction ID" value="UER00399"/>
</dbReference>
<reference evidence="16 17" key="1">
    <citation type="submission" date="2013-08" db="EMBL/GenBank/DDBJ databases">
        <title>Genome sequencing of Lysobacter.</title>
        <authorList>
            <person name="Zhang S."/>
            <person name="Wang G."/>
        </authorList>
    </citation>
    <scope>NUCLEOTIDE SEQUENCE [LARGE SCALE GENOMIC DNA]</scope>
    <source>
        <strain evidence="16 17">GH1-9</strain>
    </source>
</reference>
<keyword evidence="13 14" id="KW-0456">Lyase</keyword>
<evidence type="ECO:0000313" key="16">
    <source>
        <dbReference type="EMBL" id="KGM53824.1"/>
    </source>
</evidence>
<dbReference type="GO" id="GO:0003935">
    <property type="term" value="F:GTP cyclohydrolase II activity"/>
    <property type="evidence" value="ECO:0007669"/>
    <property type="project" value="TreeGrafter"/>
</dbReference>
<dbReference type="SUPFAM" id="SSF142695">
    <property type="entry name" value="RibA-like"/>
    <property type="match status" value="1"/>
</dbReference>
<evidence type="ECO:0000256" key="1">
    <source>
        <dbReference type="ARBA" id="ARBA00000141"/>
    </source>
</evidence>
<dbReference type="GO" id="GO:0000287">
    <property type="term" value="F:magnesium ion binding"/>
    <property type="evidence" value="ECO:0007669"/>
    <property type="project" value="UniProtKB-UniRule"/>
</dbReference>
<feature type="binding site" evidence="14">
    <location>
        <position position="143"/>
    </location>
    <ligand>
        <name>Mg(2+)</name>
        <dbReference type="ChEBI" id="CHEBI:18420"/>
        <label>2</label>
    </ligand>
</feature>
<keyword evidence="9 14" id="KW-0686">Riboflavin biosynthesis</keyword>
<dbReference type="eggNOG" id="COG0108">
    <property type="taxonomic scope" value="Bacteria"/>
</dbReference>
<evidence type="ECO:0000256" key="13">
    <source>
        <dbReference type="ARBA" id="ARBA00023239"/>
    </source>
</evidence>
<dbReference type="InterPro" id="IPR017945">
    <property type="entry name" value="DHBP_synth_RibB-like_a/b_dom"/>
</dbReference>